<keyword evidence="2 6" id="KW-0812">Transmembrane</keyword>
<feature type="domain" description="Rhodopsin" evidence="7">
    <location>
        <begin position="65"/>
        <end position="291"/>
    </location>
</feature>
<feature type="transmembrane region" description="Helical" evidence="6">
    <location>
        <begin position="152"/>
        <end position="175"/>
    </location>
</feature>
<comment type="caution">
    <text evidence="8">The sequence shown here is derived from an EMBL/GenBank/DDBJ whole genome shotgun (WGS) entry which is preliminary data.</text>
</comment>
<dbReference type="PANTHER" id="PTHR33048:SF47">
    <property type="entry name" value="INTEGRAL MEMBRANE PROTEIN-RELATED"/>
    <property type="match status" value="1"/>
</dbReference>
<evidence type="ECO:0000256" key="3">
    <source>
        <dbReference type="ARBA" id="ARBA00022989"/>
    </source>
</evidence>
<feature type="transmembrane region" description="Helical" evidence="6">
    <location>
        <begin position="20"/>
        <end position="41"/>
    </location>
</feature>
<evidence type="ECO:0000256" key="6">
    <source>
        <dbReference type="SAM" id="Phobius"/>
    </source>
</evidence>
<evidence type="ECO:0000256" key="2">
    <source>
        <dbReference type="ARBA" id="ARBA00022692"/>
    </source>
</evidence>
<keyword evidence="3 6" id="KW-1133">Transmembrane helix</keyword>
<feature type="transmembrane region" description="Helical" evidence="6">
    <location>
        <begin position="62"/>
        <end position="93"/>
    </location>
</feature>
<proteinExistence type="inferred from homology"/>
<dbReference type="Pfam" id="PF20684">
    <property type="entry name" value="Fung_rhodopsin"/>
    <property type="match status" value="1"/>
</dbReference>
<evidence type="ECO:0000313" key="9">
    <source>
        <dbReference type="Proteomes" id="UP000322873"/>
    </source>
</evidence>
<dbReference type="PANTHER" id="PTHR33048">
    <property type="entry name" value="PTH11-LIKE INTEGRAL MEMBRANE PROTEIN (AFU_ORTHOLOGUE AFUA_5G11245)"/>
    <property type="match status" value="1"/>
</dbReference>
<comment type="similarity">
    <text evidence="5">Belongs to the SAT4 family.</text>
</comment>
<gene>
    <name evidence="8" type="ORF">EYC84_003397</name>
</gene>
<feature type="transmembrane region" description="Helical" evidence="6">
    <location>
        <begin position="226"/>
        <end position="248"/>
    </location>
</feature>
<dbReference type="VEuPathDB" id="FungiDB:MFRU_003g00690"/>
<dbReference type="InterPro" id="IPR049326">
    <property type="entry name" value="Rhodopsin_dom_fungi"/>
</dbReference>
<evidence type="ECO:0000259" key="7">
    <source>
        <dbReference type="Pfam" id="PF20684"/>
    </source>
</evidence>
<evidence type="ECO:0000256" key="5">
    <source>
        <dbReference type="ARBA" id="ARBA00038359"/>
    </source>
</evidence>
<accession>A0A5M9K1N6</accession>
<dbReference type="Proteomes" id="UP000322873">
    <property type="component" value="Unassembled WGS sequence"/>
</dbReference>
<name>A0A5M9K1N6_MONFR</name>
<dbReference type="AlphaFoldDB" id="A0A5M9K1N6"/>
<feature type="transmembrane region" description="Helical" evidence="6">
    <location>
        <begin position="195"/>
        <end position="217"/>
    </location>
</feature>
<dbReference type="InterPro" id="IPR052337">
    <property type="entry name" value="SAT4-like"/>
</dbReference>
<dbReference type="GO" id="GO:0016020">
    <property type="term" value="C:membrane"/>
    <property type="evidence" value="ECO:0007669"/>
    <property type="project" value="UniProtKB-SubCell"/>
</dbReference>
<protein>
    <recommendedName>
        <fullName evidence="7">Rhodopsin domain-containing protein</fullName>
    </recommendedName>
</protein>
<reference evidence="8 9" key="1">
    <citation type="submission" date="2019-06" db="EMBL/GenBank/DDBJ databases">
        <title>Genome Sequence of the Brown Rot Fungal Pathogen Monilinia fructicola.</title>
        <authorList>
            <person name="De Miccolis Angelini R.M."/>
            <person name="Landi L."/>
            <person name="Abate D."/>
            <person name="Pollastro S."/>
            <person name="Romanazzi G."/>
            <person name="Faretra F."/>
        </authorList>
    </citation>
    <scope>NUCLEOTIDE SEQUENCE [LARGE SCALE GENOMIC DNA]</scope>
    <source>
        <strain evidence="8 9">Mfrc123</strain>
    </source>
</reference>
<dbReference type="OrthoDB" id="444631at2759"/>
<dbReference type="EMBL" id="VICG01000004">
    <property type="protein sequence ID" value="KAA8572825.1"/>
    <property type="molecule type" value="Genomic_DNA"/>
</dbReference>
<feature type="transmembrane region" description="Helical" evidence="6">
    <location>
        <begin position="113"/>
        <end position="140"/>
    </location>
</feature>
<evidence type="ECO:0000256" key="4">
    <source>
        <dbReference type="ARBA" id="ARBA00023136"/>
    </source>
</evidence>
<evidence type="ECO:0000256" key="1">
    <source>
        <dbReference type="ARBA" id="ARBA00004141"/>
    </source>
</evidence>
<keyword evidence="9" id="KW-1185">Reference proteome</keyword>
<evidence type="ECO:0000313" key="8">
    <source>
        <dbReference type="EMBL" id="KAA8572825.1"/>
    </source>
</evidence>
<comment type="subcellular location">
    <subcellularLocation>
        <location evidence="1">Membrane</location>
        <topology evidence="1">Multi-pass membrane protein</topology>
    </subcellularLocation>
</comment>
<keyword evidence="4 6" id="KW-0472">Membrane</keyword>
<sequence length="392" mass="43637">MNNINTSVNPPVVSNPRGAVVIEGATLSLAFVVVFVSLRIWGRYRYSSSPRASAPSFGEPRFWMMVSDLTIITSSLVAIVLTIMACVGAEWGLGLHAKILSKAQMEMTLEMFYLYQIFYKFGVGLSKVATCLLLLAISTPNMKNFNRCCKMLIVYIAAYSLGCSIATAFQCGINFKSNWIHGNDQSQCFYKPPFWFAHAGLNIFASVVVVALPWWLFSFVTYKRKYIIAMIMSVLSVSELILGCVRLKGLYTSSQSLNDASYGVTTGILVSQLEVNFGIISACIPTVLKIMEDSIKRIFGFSIGDTTIETEVFSQSRSRNLGTMGSNLPTIDKSKPRSQYERFGDDDLELDSIHSGNSREKIIPNDRVLDKNIKVERSYTVEQECNKKSESV</sequence>
<organism evidence="8 9">
    <name type="scientific">Monilinia fructicola</name>
    <name type="common">Brown rot fungus</name>
    <name type="synonym">Ciboria fructicola</name>
    <dbReference type="NCBI Taxonomy" id="38448"/>
    <lineage>
        <taxon>Eukaryota</taxon>
        <taxon>Fungi</taxon>
        <taxon>Dikarya</taxon>
        <taxon>Ascomycota</taxon>
        <taxon>Pezizomycotina</taxon>
        <taxon>Leotiomycetes</taxon>
        <taxon>Helotiales</taxon>
        <taxon>Sclerotiniaceae</taxon>
        <taxon>Monilinia</taxon>
    </lineage>
</organism>